<evidence type="ECO:0000256" key="10">
    <source>
        <dbReference type="ARBA" id="ARBA00075773"/>
    </source>
</evidence>
<comment type="function">
    <text evidence="8">Part of the small subunit (SSU) processome, first precursor of the small eukaryotic ribosomal subunit. During the assembly of the SSU processome in the nucleolus, many ribosome biogenesis factors, an RNA chaperone and ribosomal proteins associate with the nascent pre-rRNA and work in concert to generate RNA folding, modifications, rearrangements and cleavage as well as targeted degradation of pre-ribosomal RNA by the RNA exosome. Involved in nucleolar processing of pre-18S ribosomal RNA.</text>
</comment>
<comment type="subcellular location">
    <subcellularLocation>
        <location evidence="1">Nucleus</location>
        <location evidence="1">Nucleolus</location>
    </subcellularLocation>
</comment>
<dbReference type="GeneID" id="116297921"/>
<evidence type="ECO:0000256" key="8">
    <source>
        <dbReference type="ARBA" id="ARBA00058527"/>
    </source>
</evidence>
<dbReference type="PANTHER" id="PTHR18359:SF0">
    <property type="entry name" value="U3 SMALL NUCLEOLAR RNA-ASSOCIATED PROTEIN 18 HOMOLOG"/>
    <property type="match status" value="1"/>
</dbReference>
<evidence type="ECO:0000256" key="11">
    <source>
        <dbReference type="PROSITE-ProRule" id="PRU00221"/>
    </source>
</evidence>
<dbReference type="Proteomes" id="UP000515163">
    <property type="component" value="Unplaced"/>
</dbReference>
<dbReference type="RefSeq" id="XP_031562108.1">
    <property type="nucleotide sequence ID" value="XM_031706248.1"/>
</dbReference>
<evidence type="ECO:0000256" key="4">
    <source>
        <dbReference type="ARBA" id="ARBA00022574"/>
    </source>
</evidence>
<keyword evidence="6" id="KW-0539">Nucleus</keyword>
<sequence>MIRRKAKRTAVLNKPEEDHKVLKKKKPVDDDGIGVEKELENLLFGEAAQHILATRDKPICNEKLEDRHSEYDSDEAEHAKTNTECNVTPRQPKWIDEDDENEKIDVIAGGKLRKLRDTKDESVLCGSKYSTKLRTQFEKIYGDGNWASLDRKNNQEESDDGIEEEILKRTGNYLTCSHETLPRGILNIRRVNDANNSKPSNAGIQALEFHPSSKVLLTAGLNKTMDLFQIDGQDNPKLQSIFVNKFPIYNAHFSTDGQQVIMTSRRKYFYVYDMIKGKVIRIPHIRGRCEKNLEKFQVSPDGSHLVFLGDNGYMMLVSSRTKQWIGNLKMNGTVGAVTFSADGSHMFSTGSDGEVYIWDMNTRTCLHKFTDDGCLMGTSLAASKDGQYLACGSDSGVVNVYDNKCFNQSKPKPLKSVTNITTPVDGTLFNSSSEILAISSRFGRDAFKLVHLPSLSVFSNWPNSKAPLRYVHSFDFSPNSGFLSIGNDQGKALLYRINHYTDS</sequence>
<evidence type="ECO:0000256" key="12">
    <source>
        <dbReference type="SAM" id="MobiDB-lite"/>
    </source>
</evidence>
<name>A0A6P8I2R9_ACTTE</name>
<organism evidence="13 14">
    <name type="scientific">Actinia tenebrosa</name>
    <name type="common">Australian red waratah sea anemone</name>
    <dbReference type="NCBI Taxonomy" id="6105"/>
    <lineage>
        <taxon>Eukaryota</taxon>
        <taxon>Metazoa</taxon>
        <taxon>Cnidaria</taxon>
        <taxon>Anthozoa</taxon>
        <taxon>Hexacorallia</taxon>
        <taxon>Actiniaria</taxon>
        <taxon>Actiniidae</taxon>
        <taxon>Actinia</taxon>
    </lineage>
</organism>
<evidence type="ECO:0000313" key="13">
    <source>
        <dbReference type="Proteomes" id="UP000515163"/>
    </source>
</evidence>
<dbReference type="InterPro" id="IPR001680">
    <property type="entry name" value="WD40_rpt"/>
</dbReference>
<dbReference type="Pfam" id="PF00400">
    <property type="entry name" value="WD40"/>
    <property type="match status" value="2"/>
</dbReference>
<accession>A0A6P8I2R9</accession>
<evidence type="ECO:0000256" key="3">
    <source>
        <dbReference type="ARBA" id="ARBA00022553"/>
    </source>
</evidence>
<dbReference type="KEGG" id="aten:116297921"/>
<comment type="similarity">
    <text evidence="7">Belongs to the WD repeat UTP18 family.</text>
</comment>
<gene>
    <name evidence="14" type="primary">LOC116297921</name>
</gene>
<dbReference type="SUPFAM" id="SSF50978">
    <property type="entry name" value="WD40 repeat-like"/>
    <property type="match status" value="1"/>
</dbReference>
<keyword evidence="13" id="KW-1185">Reference proteome</keyword>
<dbReference type="FunCoup" id="A0A6P8I2R9">
    <property type="interactions" value="2875"/>
</dbReference>
<feature type="repeat" description="WD" evidence="11">
    <location>
        <begin position="327"/>
        <end position="368"/>
    </location>
</feature>
<evidence type="ECO:0000256" key="5">
    <source>
        <dbReference type="ARBA" id="ARBA00022737"/>
    </source>
</evidence>
<dbReference type="PROSITE" id="PS50294">
    <property type="entry name" value="WD_REPEATS_REGION"/>
    <property type="match status" value="1"/>
</dbReference>
<proteinExistence type="inferred from homology"/>
<feature type="region of interest" description="Disordered" evidence="12">
    <location>
        <begin position="1"/>
        <end position="27"/>
    </location>
</feature>
<dbReference type="PANTHER" id="PTHR18359">
    <property type="entry name" value="WD-REPEAT PROTEIN-RELATED"/>
    <property type="match status" value="1"/>
</dbReference>
<evidence type="ECO:0000256" key="1">
    <source>
        <dbReference type="ARBA" id="ARBA00004604"/>
    </source>
</evidence>
<dbReference type="Gene3D" id="2.130.10.10">
    <property type="entry name" value="YVTN repeat-like/Quinoprotein amine dehydrogenase"/>
    <property type="match status" value="1"/>
</dbReference>
<reference evidence="14" key="1">
    <citation type="submission" date="2025-08" db="UniProtKB">
        <authorList>
            <consortium name="RefSeq"/>
        </authorList>
    </citation>
    <scope>IDENTIFICATION</scope>
    <source>
        <tissue evidence="14">Tentacle</tissue>
    </source>
</reference>
<keyword evidence="4 11" id="KW-0853">WD repeat</keyword>
<keyword evidence="5" id="KW-0677">Repeat</keyword>
<dbReference type="InParanoid" id="A0A6P8I2R9"/>
<evidence type="ECO:0000313" key="14">
    <source>
        <dbReference type="RefSeq" id="XP_031562108.1"/>
    </source>
</evidence>
<dbReference type="GO" id="GO:0034388">
    <property type="term" value="C:Pwp2p-containing subcomplex of 90S preribosome"/>
    <property type="evidence" value="ECO:0007669"/>
    <property type="project" value="TreeGrafter"/>
</dbReference>
<dbReference type="PROSITE" id="PS00678">
    <property type="entry name" value="WD_REPEATS_1"/>
    <property type="match status" value="1"/>
</dbReference>
<dbReference type="InterPro" id="IPR036322">
    <property type="entry name" value="WD40_repeat_dom_sf"/>
</dbReference>
<dbReference type="InterPro" id="IPR045161">
    <property type="entry name" value="Utp18"/>
</dbReference>
<dbReference type="GO" id="GO:0006364">
    <property type="term" value="P:rRNA processing"/>
    <property type="evidence" value="ECO:0007669"/>
    <property type="project" value="UniProtKB-KW"/>
</dbReference>
<dbReference type="PROSITE" id="PS50082">
    <property type="entry name" value="WD_REPEATS_2"/>
    <property type="match status" value="1"/>
</dbReference>
<dbReference type="GO" id="GO:0032040">
    <property type="term" value="C:small-subunit processome"/>
    <property type="evidence" value="ECO:0007669"/>
    <property type="project" value="TreeGrafter"/>
</dbReference>
<dbReference type="AlphaFoldDB" id="A0A6P8I2R9"/>
<dbReference type="InterPro" id="IPR015943">
    <property type="entry name" value="WD40/YVTN_repeat-like_dom_sf"/>
</dbReference>
<keyword evidence="3" id="KW-0597">Phosphoprotein</keyword>
<keyword evidence="2" id="KW-0698">rRNA processing</keyword>
<evidence type="ECO:0000256" key="9">
    <source>
        <dbReference type="ARBA" id="ARBA00074442"/>
    </source>
</evidence>
<evidence type="ECO:0000256" key="7">
    <source>
        <dbReference type="ARBA" id="ARBA00025767"/>
    </source>
</evidence>
<dbReference type="FunFam" id="2.130.10.10:FF:000121">
    <property type="entry name" value="U3 small nucleolar RNA-associated protein 18 homolog"/>
    <property type="match status" value="1"/>
</dbReference>
<evidence type="ECO:0000256" key="2">
    <source>
        <dbReference type="ARBA" id="ARBA00022552"/>
    </source>
</evidence>
<evidence type="ECO:0000256" key="6">
    <source>
        <dbReference type="ARBA" id="ARBA00023242"/>
    </source>
</evidence>
<dbReference type="InterPro" id="IPR019775">
    <property type="entry name" value="WD40_repeat_CS"/>
</dbReference>
<dbReference type="OrthoDB" id="1935146at2759"/>
<protein>
    <recommendedName>
        <fullName evidence="9">U3 small nucleolar RNA-associated protein 18 homolog</fullName>
    </recommendedName>
    <alternativeName>
        <fullName evidence="10">WD repeat-containing protein 50</fullName>
    </alternativeName>
</protein>
<dbReference type="SMART" id="SM00320">
    <property type="entry name" value="WD40"/>
    <property type="match status" value="5"/>
</dbReference>